<feature type="domain" description="Peptidoglycan recognition protein family" evidence="4">
    <location>
        <begin position="175"/>
        <end position="329"/>
    </location>
</feature>
<dbReference type="Gene3D" id="3.40.80.10">
    <property type="entry name" value="Peptidoglycan recognition protein-like"/>
    <property type="match status" value="1"/>
</dbReference>
<dbReference type="AlphaFoldDB" id="A0A561SGV1"/>
<evidence type="ECO:0000259" key="4">
    <source>
        <dbReference type="SMART" id="SM00701"/>
    </source>
</evidence>
<keyword evidence="6" id="KW-1185">Reference proteome</keyword>
<dbReference type="Pfam" id="PF01510">
    <property type="entry name" value="Amidase_2"/>
    <property type="match status" value="1"/>
</dbReference>
<dbReference type="InterPro" id="IPR036505">
    <property type="entry name" value="Amidase/PGRP_sf"/>
</dbReference>
<dbReference type="SMART" id="SM00701">
    <property type="entry name" value="PGRP"/>
    <property type="match status" value="1"/>
</dbReference>
<dbReference type="InterPro" id="IPR002502">
    <property type="entry name" value="Amidase_domain"/>
</dbReference>
<dbReference type="PANTHER" id="PTHR11022">
    <property type="entry name" value="PEPTIDOGLYCAN RECOGNITION PROTEIN"/>
    <property type="match status" value="1"/>
</dbReference>
<evidence type="ECO:0000256" key="1">
    <source>
        <dbReference type="ARBA" id="ARBA00007553"/>
    </source>
</evidence>
<accession>A0A561SGV1</accession>
<comment type="caution">
    <text evidence="5">The sequence shown here is derived from an EMBL/GenBank/DDBJ whole genome shotgun (WGS) entry which is preliminary data.</text>
</comment>
<dbReference type="GO" id="GO:0008270">
    <property type="term" value="F:zinc ion binding"/>
    <property type="evidence" value="ECO:0007669"/>
    <property type="project" value="InterPro"/>
</dbReference>
<proteinExistence type="inferred from homology"/>
<feature type="signal peptide" evidence="3">
    <location>
        <begin position="1"/>
        <end position="21"/>
    </location>
</feature>
<feature type="compositionally biased region" description="Pro residues" evidence="2">
    <location>
        <begin position="150"/>
        <end position="164"/>
    </location>
</feature>
<evidence type="ECO:0000313" key="5">
    <source>
        <dbReference type="EMBL" id="TWF74088.1"/>
    </source>
</evidence>
<dbReference type="SUPFAM" id="SSF55846">
    <property type="entry name" value="N-acetylmuramoyl-L-alanine amidase-like"/>
    <property type="match status" value="1"/>
</dbReference>
<dbReference type="EMBL" id="VIWV01000002">
    <property type="protein sequence ID" value="TWF74088.1"/>
    <property type="molecule type" value="Genomic_DNA"/>
</dbReference>
<feature type="chain" id="PRO_5022201997" evidence="3">
    <location>
        <begin position="22"/>
        <end position="370"/>
    </location>
</feature>
<feature type="region of interest" description="Disordered" evidence="2">
    <location>
        <begin position="22"/>
        <end position="64"/>
    </location>
</feature>
<gene>
    <name evidence="5" type="ORF">FHX78_12120</name>
</gene>
<dbReference type="OrthoDB" id="514320at2"/>
<evidence type="ECO:0000256" key="3">
    <source>
        <dbReference type="SAM" id="SignalP"/>
    </source>
</evidence>
<comment type="similarity">
    <text evidence="1">Belongs to the N-acetylmuramoyl-L-alanine amidase 2 family.</text>
</comment>
<dbReference type="PANTHER" id="PTHR11022:SF41">
    <property type="entry name" value="PEPTIDOGLYCAN-RECOGNITION PROTEIN LC-RELATED"/>
    <property type="match status" value="1"/>
</dbReference>
<sequence>MNLSFPSRRGLLLSAAAGALSACSPGPSGSSRPVRSPGTGSPSASGPPRPRETQRSPFPISAVGLTWTGPGEGLQIRFLGTSVPPTPWMRVKPGCPCGRDERRPVRRRAVSRALVRAPGAEAYQLAYPESIDLLSGVIVDTVHGSTPTPGASPTPTASPTPLPSTPEKVPDLADLPVVRRSQWGAVPSLTTASRAFAPVQAVTVHHTVTADDDPDPAGTVRAIFQLHAVHNGWGDIGYHFLVDAAGRVYEGRDSGDPGTIAHNASGDCVTAFHTADFNTGNIGIALLGDMTVREPTAAARRSVTTLVASLSRMHGLDPRAPLSYRNPLTGRTLRLGSPVNAHGAWTPTECPGTLTPVEDVRAAAAKALRA</sequence>
<organism evidence="5 6">
    <name type="scientific">Streptomyces capillispiralis</name>
    <dbReference type="NCBI Taxonomy" id="68182"/>
    <lineage>
        <taxon>Bacteria</taxon>
        <taxon>Bacillati</taxon>
        <taxon>Actinomycetota</taxon>
        <taxon>Actinomycetes</taxon>
        <taxon>Kitasatosporales</taxon>
        <taxon>Streptomycetaceae</taxon>
        <taxon>Streptomyces</taxon>
    </lineage>
</organism>
<evidence type="ECO:0000313" key="6">
    <source>
        <dbReference type="Proteomes" id="UP000316603"/>
    </source>
</evidence>
<reference evidence="5 6" key="1">
    <citation type="submission" date="2019-06" db="EMBL/GenBank/DDBJ databases">
        <title>Sequencing the genomes of 1000 actinobacteria strains.</title>
        <authorList>
            <person name="Klenk H.-P."/>
        </authorList>
    </citation>
    <scope>NUCLEOTIDE SEQUENCE [LARGE SCALE GENOMIC DNA]</scope>
    <source>
        <strain evidence="5 6">DSM 41695</strain>
    </source>
</reference>
<dbReference type="InterPro" id="IPR006619">
    <property type="entry name" value="PGRP_domain_met/bac"/>
</dbReference>
<name>A0A561SGV1_9ACTN</name>
<feature type="region of interest" description="Disordered" evidence="2">
    <location>
        <begin position="144"/>
        <end position="170"/>
    </location>
</feature>
<keyword evidence="3" id="KW-0732">Signal</keyword>
<dbReference type="Proteomes" id="UP000316603">
    <property type="component" value="Unassembled WGS sequence"/>
</dbReference>
<evidence type="ECO:0000256" key="2">
    <source>
        <dbReference type="SAM" id="MobiDB-lite"/>
    </source>
</evidence>
<dbReference type="CDD" id="cd06583">
    <property type="entry name" value="PGRP"/>
    <property type="match status" value="1"/>
</dbReference>
<dbReference type="GO" id="GO:0008745">
    <property type="term" value="F:N-acetylmuramoyl-L-alanine amidase activity"/>
    <property type="evidence" value="ECO:0007669"/>
    <property type="project" value="InterPro"/>
</dbReference>
<protein>
    <submittedName>
        <fullName evidence="5">N-acetylmuramoyl-L-alanine amidase</fullName>
    </submittedName>
</protein>
<dbReference type="InterPro" id="IPR015510">
    <property type="entry name" value="PGRP"/>
</dbReference>
<feature type="compositionally biased region" description="Low complexity" evidence="2">
    <location>
        <begin position="22"/>
        <end position="46"/>
    </location>
</feature>
<dbReference type="GO" id="GO:0009253">
    <property type="term" value="P:peptidoglycan catabolic process"/>
    <property type="evidence" value="ECO:0007669"/>
    <property type="project" value="InterPro"/>
</dbReference>